<reference evidence="1 2" key="1">
    <citation type="journal article" date="2020" name="Mol. Biol. Evol.">
        <title>Distinct Expression and Methylation Patterns for Genes with Different Fates following a Single Whole-Genome Duplication in Flowering Plants.</title>
        <authorList>
            <person name="Shi T."/>
            <person name="Rahmani R.S."/>
            <person name="Gugger P.F."/>
            <person name="Wang M."/>
            <person name="Li H."/>
            <person name="Zhang Y."/>
            <person name="Li Z."/>
            <person name="Wang Q."/>
            <person name="Van de Peer Y."/>
            <person name="Marchal K."/>
            <person name="Chen J."/>
        </authorList>
    </citation>
    <scope>NUCLEOTIDE SEQUENCE [LARGE SCALE GENOMIC DNA]</scope>
    <source>
        <tissue evidence="1">Leaf</tissue>
    </source>
</reference>
<accession>A0A822ZEJ4</accession>
<evidence type="ECO:0000313" key="2">
    <source>
        <dbReference type="Proteomes" id="UP000607653"/>
    </source>
</evidence>
<dbReference type="AlphaFoldDB" id="A0A822ZEJ4"/>
<dbReference type="Proteomes" id="UP000607653">
    <property type="component" value="Unassembled WGS sequence"/>
</dbReference>
<proteinExistence type="predicted"/>
<evidence type="ECO:0000313" key="1">
    <source>
        <dbReference type="EMBL" id="DAD43552.1"/>
    </source>
</evidence>
<dbReference type="EMBL" id="DUZY01000006">
    <property type="protein sequence ID" value="DAD43552.1"/>
    <property type="molecule type" value="Genomic_DNA"/>
</dbReference>
<sequence>MFTFSFHVCMHNRDIYTPTGSMTCGPSSYRMQLSRMRNARRMLVG</sequence>
<organism evidence="1 2">
    <name type="scientific">Nelumbo nucifera</name>
    <name type="common">Sacred lotus</name>
    <dbReference type="NCBI Taxonomy" id="4432"/>
    <lineage>
        <taxon>Eukaryota</taxon>
        <taxon>Viridiplantae</taxon>
        <taxon>Streptophyta</taxon>
        <taxon>Embryophyta</taxon>
        <taxon>Tracheophyta</taxon>
        <taxon>Spermatophyta</taxon>
        <taxon>Magnoliopsida</taxon>
        <taxon>Proteales</taxon>
        <taxon>Nelumbonaceae</taxon>
        <taxon>Nelumbo</taxon>
    </lineage>
</organism>
<name>A0A822ZEJ4_NELNU</name>
<keyword evidence="2" id="KW-1185">Reference proteome</keyword>
<protein>
    <submittedName>
        <fullName evidence="1">Uncharacterized protein</fullName>
    </submittedName>
</protein>
<gene>
    <name evidence="1" type="ORF">HUJ06_001782</name>
</gene>
<comment type="caution">
    <text evidence="1">The sequence shown here is derived from an EMBL/GenBank/DDBJ whole genome shotgun (WGS) entry which is preliminary data.</text>
</comment>